<name>A0A0U9HJ68_KLENI</name>
<dbReference type="OMA" id="RNWQKSI"/>
<feature type="compositionally biased region" description="Low complexity" evidence="1">
    <location>
        <begin position="704"/>
        <end position="715"/>
    </location>
</feature>
<dbReference type="GO" id="GO:0045893">
    <property type="term" value="P:positive regulation of DNA-templated transcription"/>
    <property type="evidence" value="ECO:0000318"/>
    <property type="project" value="GO_Central"/>
</dbReference>
<evidence type="ECO:0000256" key="1">
    <source>
        <dbReference type="SAM" id="MobiDB-lite"/>
    </source>
</evidence>
<feature type="region of interest" description="Disordered" evidence="1">
    <location>
        <begin position="496"/>
        <end position="517"/>
    </location>
</feature>
<evidence type="ECO:0000313" key="3">
    <source>
        <dbReference type="EMBL" id="GAQ81236.1"/>
    </source>
</evidence>
<dbReference type="Gene3D" id="1.25.40.10">
    <property type="entry name" value="Tetratricopeptide repeat domain"/>
    <property type="match status" value="1"/>
</dbReference>
<feature type="compositionally biased region" description="Polar residues" evidence="1">
    <location>
        <begin position="1417"/>
        <end position="1429"/>
    </location>
</feature>
<reference evidence="3 4" key="1">
    <citation type="journal article" date="2014" name="Nat. Commun.">
        <title>Klebsormidium flaccidum genome reveals primary factors for plant terrestrial adaptation.</title>
        <authorList>
            <person name="Hori K."/>
            <person name="Maruyama F."/>
            <person name="Fujisawa T."/>
            <person name="Togashi T."/>
            <person name="Yamamoto N."/>
            <person name="Seo M."/>
            <person name="Sato S."/>
            <person name="Yamada T."/>
            <person name="Mori H."/>
            <person name="Tajima N."/>
            <person name="Moriyama T."/>
            <person name="Ikeuchi M."/>
            <person name="Watanabe M."/>
            <person name="Wada H."/>
            <person name="Kobayashi K."/>
            <person name="Saito M."/>
            <person name="Masuda T."/>
            <person name="Sasaki-Sekimoto Y."/>
            <person name="Mashiguchi K."/>
            <person name="Awai K."/>
            <person name="Shimojima M."/>
            <person name="Masuda S."/>
            <person name="Iwai M."/>
            <person name="Nobusawa T."/>
            <person name="Narise T."/>
            <person name="Kondo S."/>
            <person name="Saito H."/>
            <person name="Sato R."/>
            <person name="Murakawa M."/>
            <person name="Ihara Y."/>
            <person name="Oshima-Yamada Y."/>
            <person name="Ohtaka K."/>
            <person name="Satoh M."/>
            <person name="Sonobe K."/>
            <person name="Ishii M."/>
            <person name="Ohtani R."/>
            <person name="Kanamori-Sato M."/>
            <person name="Honoki R."/>
            <person name="Miyazaki D."/>
            <person name="Mochizuki H."/>
            <person name="Umetsu J."/>
            <person name="Higashi K."/>
            <person name="Shibata D."/>
            <person name="Kamiya Y."/>
            <person name="Sato N."/>
            <person name="Nakamura Y."/>
            <person name="Tabata S."/>
            <person name="Ida S."/>
            <person name="Kurokawa K."/>
            <person name="Ohta H."/>
        </authorList>
    </citation>
    <scope>NUCLEOTIDE SEQUENCE [LARGE SCALE GENOMIC DNA]</scope>
    <source>
        <strain evidence="3 4">NIES-2285</strain>
    </source>
</reference>
<dbReference type="OrthoDB" id="419432at2759"/>
<feature type="region of interest" description="Disordered" evidence="1">
    <location>
        <begin position="614"/>
        <end position="767"/>
    </location>
</feature>
<feature type="region of interest" description="Disordered" evidence="1">
    <location>
        <begin position="202"/>
        <end position="223"/>
    </location>
</feature>
<feature type="compositionally biased region" description="Basic residues" evidence="1">
    <location>
        <begin position="275"/>
        <end position="288"/>
    </location>
</feature>
<feature type="compositionally biased region" description="Basic and acidic residues" evidence="1">
    <location>
        <begin position="936"/>
        <end position="963"/>
    </location>
</feature>
<feature type="compositionally biased region" description="Acidic residues" evidence="1">
    <location>
        <begin position="496"/>
        <end position="505"/>
    </location>
</feature>
<feature type="compositionally biased region" description="Basic residues" evidence="1">
    <location>
        <begin position="797"/>
        <end position="806"/>
    </location>
</feature>
<feature type="region of interest" description="Disordered" evidence="1">
    <location>
        <begin position="1047"/>
        <end position="1078"/>
    </location>
</feature>
<feature type="compositionally biased region" description="Basic and acidic residues" evidence="1">
    <location>
        <begin position="737"/>
        <end position="747"/>
    </location>
</feature>
<dbReference type="Proteomes" id="UP000054558">
    <property type="component" value="Unassembled WGS sequence"/>
</dbReference>
<organism evidence="3 4">
    <name type="scientific">Klebsormidium nitens</name>
    <name type="common">Green alga</name>
    <name type="synonym">Ulothrix nitens</name>
    <dbReference type="NCBI Taxonomy" id="105231"/>
    <lineage>
        <taxon>Eukaryota</taxon>
        <taxon>Viridiplantae</taxon>
        <taxon>Streptophyta</taxon>
        <taxon>Klebsormidiophyceae</taxon>
        <taxon>Klebsormidiales</taxon>
        <taxon>Klebsormidiaceae</taxon>
        <taxon>Klebsormidium</taxon>
    </lineage>
</organism>
<feature type="region of interest" description="Disordered" evidence="1">
    <location>
        <begin position="1412"/>
        <end position="1433"/>
    </location>
</feature>
<feature type="region of interest" description="Disordered" evidence="1">
    <location>
        <begin position="796"/>
        <end position="817"/>
    </location>
</feature>
<dbReference type="InterPro" id="IPR011990">
    <property type="entry name" value="TPR-like_helical_dom_sf"/>
</dbReference>
<evidence type="ECO:0000259" key="2">
    <source>
        <dbReference type="Pfam" id="PF23788"/>
    </source>
</evidence>
<dbReference type="PANTHER" id="PTHR15000">
    <property type="entry name" value="ERYTHROID DIFFERENTIATION-RELATED FACTOR 1"/>
    <property type="match status" value="1"/>
</dbReference>
<feature type="compositionally biased region" description="Polar residues" evidence="1">
    <location>
        <begin position="298"/>
        <end position="310"/>
    </location>
</feature>
<proteinExistence type="predicted"/>
<feature type="compositionally biased region" description="Basic and acidic residues" evidence="1">
    <location>
        <begin position="646"/>
        <end position="684"/>
    </location>
</feature>
<accession>A0A0U9HJ68</accession>
<gene>
    <name evidence="3" type="ORF">KFL_000750050</name>
</gene>
<feature type="region of interest" description="Disordered" evidence="1">
    <location>
        <begin position="238"/>
        <end position="340"/>
    </location>
</feature>
<feature type="compositionally biased region" description="Polar residues" evidence="1">
    <location>
        <begin position="749"/>
        <end position="760"/>
    </location>
</feature>
<dbReference type="PANTHER" id="PTHR15000:SF1">
    <property type="entry name" value="ERYTHROID DIFFERENTIATION-RELATED FACTOR 1"/>
    <property type="match status" value="1"/>
</dbReference>
<dbReference type="InterPro" id="IPR056582">
    <property type="entry name" value="EDRF1_N"/>
</dbReference>
<feature type="compositionally biased region" description="Acidic residues" evidence="1">
    <location>
        <begin position="323"/>
        <end position="334"/>
    </location>
</feature>
<evidence type="ECO:0000313" key="4">
    <source>
        <dbReference type="Proteomes" id="UP000054558"/>
    </source>
</evidence>
<feature type="compositionally biased region" description="Basic and acidic residues" evidence="1">
    <location>
        <begin position="912"/>
        <end position="929"/>
    </location>
</feature>
<protein>
    <recommendedName>
        <fullName evidence="2">EDRF1 N-terminal domain-containing protein</fullName>
    </recommendedName>
</protein>
<dbReference type="EMBL" id="DF237024">
    <property type="protein sequence ID" value="GAQ81236.1"/>
    <property type="molecule type" value="Genomic_DNA"/>
</dbReference>
<feature type="domain" description="EDRF1 N-terminal" evidence="2">
    <location>
        <begin position="123"/>
        <end position="190"/>
    </location>
</feature>
<dbReference type="Pfam" id="PF23788">
    <property type="entry name" value="EDRF1_N"/>
    <property type="match status" value="2"/>
</dbReference>
<feature type="region of interest" description="Disordered" evidence="1">
    <location>
        <begin position="912"/>
        <end position="981"/>
    </location>
</feature>
<feature type="compositionally biased region" description="Polar residues" evidence="1">
    <location>
        <begin position="686"/>
        <end position="698"/>
    </location>
</feature>
<sequence>MDSPVASLPLIAPQPGFFCGTVPVPTATEGQSKELVIVPASSMEVVSDSSVSLRYSFLPAEMDLNDLPANWLKREELVLLDPQLLTDKEAPDRDSDDLCRSCSNRSLAQPLPKKCEDLVVNGLAAYGDEIDFIAPASVMKQIFKTPYSKAPISVAVHRIGKTLILNDGPDAVESKTKQSSQTMTLNKDLFYKFVHHSVASAAPSFSSNSEPGSSQSPQENPCRAWQFYSGGRAQSEPYVETVDSPVCPSSPHSTGFQTEDGEDDATWQHNDKPRPAKRRGFGSRKRGKPGCALGKRGVTSQSVGVTSTAASGLKISPEAQAASEEELTSSEAEDAAGIRGPKASERERFLRVLFWKFRELQMLLGSDLLLFGNDQHKAVSLHLMEVERQMSPLTWLDAWLDNMMANVPELAVCYHKQGVVQGYELLKTDDLFLLKGVGADGTIPFHPQVVHANAAAVLQFLRKNCTSEPGAYWLVKNAGEDLMQLFDLSTISDDADVSDASDDEASPLPDTVRNPRGPESYKQALALLIYRLALQLARSKASSDQRRSGSLLMQCLELMEEKHVPDLVAAAHERMARLCLEQAIPPPPTGPQLLLEAAPSKQLLLPTESGVGNEFLPALGDGSSPGIESDEQPAKVSSPSDVKSSMGDERKDERRESAGLSEESARTTERETTEVEAEAKDERVATSASQEAGVTGSQPEPDESGGVSVQDSGSDPATVSGVENPPDKAGSLGASHDLGREGEERVSADVNSTEGSTSGPSEAEREEDINRHVSAVHHFSQAIRALREELTMLNSRKSGRRRPRRHVSGDGLESVTDGLGRQEISGTQEERGCNCKGSRHEARVVRTEAKMQKLMGCLAESYLELGRAYEGDAQLARALKAAEIASVVGRFVDRNEGRRQIAGKEVPRRLESYVRESEGNTDAKVDNSREGSGATQKDERSRGMMQLRKDGGDLLERNTEPGRRSRRKASGEGTTASADRRSLSRGFKGTKVEFWGALWAFVGDLYAKLQRSGGEEALLTQQAALLSGAPRLEEAVTYEVERLRQGLRVSEAGTPDGSSGGTAGTSGSKSERKTVRGGRAAASDADLLCFGRPLTLDYDVNLTAALESYSKAIAAMESEDGATGGAKWELAHRRMGWTCNELGRRRLEEGDISTAEGLFTQALGSFGAVKDTANAVLVHCNMGHARRGQAEAMVAEGAALEQTLAGERLKQVRTAHTVRCYRQALSHYIAARAELLSLGDTEAQRSLRGLWTEAHTQLGHTYLRFGMFLASLPADVSKADDVSKEAPSELLTKALHLYESLGPGRGQEAAYSHCQLAAHFRDRCVGEFPADTGSGSRKRNEDARGKRFAALAERHWQKALEYYRAESHPDMYIQICIQRSRLALKCAGKARPSNAMEAGLSHLARVPQVFEPRASAPGSNDKSVNQAHPNPSPQILADLKGHLEWVARELLQAYVSFLKHKSCPDADADVANEKLTKLKRVYRDLLNADSSQAVVEVLTSMLNG</sequence>
<feature type="compositionally biased region" description="Low complexity" evidence="1">
    <location>
        <begin position="203"/>
        <end position="221"/>
    </location>
</feature>
<keyword evidence="4" id="KW-1185">Reference proteome</keyword>
<feature type="domain" description="EDRF1 N-terminal" evidence="2">
    <location>
        <begin position="346"/>
        <end position="578"/>
    </location>
</feature>